<name>A0A1H2MIT2_9ACTN</name>
<dbReference type="PANTHER" id="PTHR43649:SF12">
    <property type="entry name" value="DIACETYLCHITOBIOSE BINDING PROTEIN DASA"/>
    <property type="match status" value="1"/>
</dbReference>
<reference evidence="3" key="1">
    <citation type="submission" date="2016-10" db="EMBL/GenBank/DDBJ databases">
        <authorList>
            <person name="Varghese N."/>
            <person name="Submissions S."/>
        </authorList>
    </citation>
    <scope>NUCLEOTIDE SEQUENCE [LARGE SCALE GENOMIC DNA]</scope>
    <source>
        <strain evidence="3">DSM 21743</strain>
    </source>
</reference>
<protein>
    <submittedName>
        <fullName evidence="2">ABC-type glycerol-3-phosphate transport system, substrate-binding protein</fullName>
    </submittedName>
</protein>
<accession>A0A1H2MIT2</accession>
<feature type="compositionally biased region" description="Polar residues" evidence="1">
    <location>
        <begin position="1"/>
        <end position="15"/>
    </location>
</feature>
<dbReference type="OrthoDB" id="366726at2"/>
<dbReference type="Proteomes" id="UP000198825">
    <property type="component" value="Chromosome I"/>
</dbReference>
<dbReference type="AlphaFoldDB" id="A0A1H2MIT2"/>
<dbReference type="EMBL" id="LT629799">
    <property type="protein sequence ID" value="SDU93153.1"/>
    <property type="molecule type" value="Genomic_DNA"/>
</dbReference>
<dbReference type="PANTHER" id="PTHR43649">
    <property type="entry name" value="ARABINOSE-BINDING PROTEIN-RELATED"/>
    <property type="match status" value="1"/>
</dbReference>
<evidence type="ECO:0000313" key="2">
    <source>
        <dbReference type="EMBL" id="SDU93153.1"/>
    </source>
</evidence>
<dbReference type="RefSeq" id="WP_091074410.1">
    <property type="nucleotide sequence ID" value="NZ_LT629799.1"/>
</dbReference>
<dbReference type="InterPro" id="IPR006311">
    <property type="entry name" value="TAT_signal"/>
</dbReference>
<dbReference type="SUPFAM" id="SSF53850">
    <property type="entry name" value="Periplasmic binding protein-like II"/>
    <property type="match status" value="1"/>
</dbReference>
<sequence length="456" mass="48403">MSDPTTPAQPDSTAGTDPGAGSPFQRRTFLRAALGGAAAIGAGSFLAACGSDASSGSSGGQNAGGNPATVRLWSWYGEQENEFPKLIDKFQQANPNIKVENRLFGNPDQYLPALQAAVSGGDVPEIFAPHTRALTYGTGGISADITSDMSDVLGDVFESANQEYSLDGKQYAIGWMAQTFGMFYNPDLMAKAKVDPESLETWDDLIAAAPKFKDADTYGVSISCNPGTSAMDFFLPLITQVKDDPTFFLKLDQGQDGLTWEDPAVVAALELQKRIVDAGVFQPGATGTSGDQCAQIFYTEKSAMLFNGSWSPQGFIKNASKDFVSKYKVMKNPAIRAGAKHWTANQAGAGFAVSETSKNKDAAITFLKFLYDEANYSPTMNNSNSMPATKSAAARIENPVMKQMTSWLIEGEGCPHIPFGNGTTAAADPMVQTFEGKGTPADVAKQMQAAVVNARG</sequence>
<keyword evidence="3" id="KW-1185">Reference proteome</keyword>
<dbReference type="STRING" id="546874.SAMN04488544_2161"/>
<dbReference type="InterPro" id="IPR050490">
    <property type="entry name" value="Bact_solute-bd_prot1"/>
</dbReference>
<evidence type="ECO:0000313" key="3">
    <source>
        <dbReference type="Proteomes" id="UP000198825"/>
    </source>
</evidence>
<dbReference type="InterPro" id="IPR006059">
    <property type="entry name" value="SBP"/>
</dbReference>
<dbReference type="Pfam" id="PF01547">
    <property type="entry name" value="SBP_bac_1"/>
    <property type="match status" value="1"/>
</dbReference>
<dbReference type="Gene3D" id="3.40.190.10">
    <property type="entry name" value="Periplasmic binding protein-like II"/>
    <property type="match status" value="2"/>
</dbReference>
<evidence type="ECO:0000256" key="1">
    <source>
        <dbReference type="SAM" id="MobiDB-lite"/>
    </source>
</evidence>
<organism evidence="2 3">
    <name type="scientific">Microlunatus sagamiharensis</name>
    <dbReference type="NCBI Taxonomy" id="546874"/>
    <lineage>
        <taxon>Bacteria</taxon>
        <taxon>Bacillati</taxon>
        <taxon>Actinomycetota</taxon>
        <taxon>Actinomycetes</taxon>
        <taxon>Propionibacteriales</taxon>
        <taxon>Propionibacteriaceae</taxon>
        <taxon>Microlunatus</taxon>
    </lineage>
</organism>
<proteinExistence type="predicted"/>
<feature type="region of interest" description="Disordered" evidence="1">
    <location>
        <begin position="1"/>
        <end position="24"/>
    </location>
</feature>
<gene>
    <name evidence="2" type="ORF">SAMN04488544_2161</name>
</gene>
<dbReference type="PROSITE" id="PS51318">
    <property type="entry name" value="TAT"/>
    <property type="match status" value="1"/>
</dbReference>